<reference evidence="2 3" key="2">
    <citation type="journal article" date="2023" name="Plant Pathol.">
        <title>Dismantling and reorganizing Pseudomonas marginalis sensu#lato.</title>
        <authorList>
            <person name="Sawada H."/>
            <person name="Fujikawa T."/>
            <person name="Satou M."/>
        </authorList>
    </citation>
    <scope>NUCLEOTIDE SEQUENCE [LARGE SCALE GENOMIC DNA]</scope>
    <source>
        <strain evidence="2 3">MAFF 302030</strain>
    </source>
</reference>
<dbReference type="SUPFAM" id="SSF53335">
    <property type="entry name" value="S-adenosyl-L-methionine-dependent methyltransferases"/>
    <property type="match status" value="1"/>
</dbReference>
<evidence type="ECO:0000313" key="2">
    <source>
        <dbReference type="EMBL" id="MCK9797375.1"/>
    </source>
</evidence>
<sequence length="274" mass="29875">MKPMLLALSISALMLSNVSQASESAPALTRQEYAKVLAGSWRAPGNSDRDVYRHPQQTLEFFGLQANQRLIEITPGSGWYSELLAPLLKRQGQYIAAVQAPASGDYYKKSADGLRQKFAADPARYGEAAFVEFDPKAPVLGPPGSADRVLTFRNVHNWVLADTAPNLFQAFFKVLKPGGVLGVVDHRAKDGASLEDIKHSGYLTTAYVVKLATDAGFVLDGQSEINANSKDTKDYPDGVWTLPPAFKLGEQDKARFQAIGESDRMTLRFIKPGA</sequence>
<protein>
    <submittedName>
        <fullName evidence="2">Methyltransferase</fullName>
    </submittedName>
</protein>
<dbReference type="InterPro" id="IPR016980">
    <property type="entry name" value="S-AdoMet-dep_MeTrfase_Alr7345"/>
</dbReference>
<reference evidence="2 3" key="1">
    <citation type="journal article" date="2022" name="Int. J. Syst. Evol. Microbiol.">
        <title>Pseudomonas aegrilactucae sp. nov. and Pseudomonas morbosilactucae sp. nov., pathogens causing bacterial rot of lettuce in Japan.</title>
        <authorList>
            <person name="Sawada H."/>
            <person name="Fujikawa T."/>
            <person name="Satou M."/>
        </authorList>
    </citation>
    <scope>NUCLEOTIDE SEQUENCE [LARGE SCALE GENOMIC DNA]</scope>
    <source>
        <strain evidence="2 3">MAFF 302030</strain>
    </source>
</reference>
<organism evidence="2 3">
    <name type="scientific">Pseudomonas morbosilactucae</name>
    <dbReference type="NCBI Taxonomy" id="2938197"/>
    <lineage>
        <taxon>Bacteria</taxon>
        <taxon>Pseudomonadati</taxon>
        <taxon>Pseudomonadota</taxon>
        <taxon>Gammaproteobacteria</taxon>
        <taxon>Pseudomonadales</taxon>
        <taxon>Pseudomonadaceae</taxon>
        <taxon>Pseudomonas</taxon>
    </lineage>
</organism>
<proteinExistence type="predicted"/>
<keyword evidence="2" id="KW-0808">Transferase</keyword>
<dbReference type="InterPro" id="IPR029063">
    <property type="entry name" value="SAM-dependent_MTases_sf"/>
</dbReference>
<dbReference type="Gene3D" id="3.40.50.150">
    <property type="entry name" value="Vaccinia Virus protein VP39"/>
    <property type="match status" value="1"/>
</dbReference>
<feature type="chain" id="PRO_5040901381" evidence="1">
    <location>
        <begin position="22"/>
        <end position="274"/>
    </location>
</feature>
<dbReference type="PIRSF" id="PIRSF031679">
    <property type="entry name" value="Mtase_Alr7345_prd"/>
    <property type="match status" value="1"/>
</dbReference>
<feature type="signal peptide" evidence="1">
    <location>
        <begin position="1"/>
        <end position="21"/>
    </location>
</feature>
<evidence type="ECO:0000313" key="3">
    <source>
        <dbReference type="Proteomes" id="UP001155059"/>
    </source>
</evidence>
<accession>A0A9X2C532</accession>
<dbReference type="Proteomes" id="UP001155059">
    <property type="component" value="Unassembled WGS sequence"/>
</dbReference>
<dbReference type="AlphaFoldDB" id="A0A9X2C532"/>
<keyword evidence="1" id="KW-0732">Signal</keyword>
<dbReference type="EMBL" id="JALQCW010000011">
    <property type="protein sequence ID" value="MCK9797375.1"/>
    <property type="molecule type" value="Genomic_DNA"/>
</dbReference>
<name>A0A9X2C532_9PSED</name>
<evidence type="ECO:0000256" key="1">
    <source>
        <dbReference type="SAM" id="SignalP"/>
    </source>
</evidence>
<dbReference type="GO" id="GO:0032259">
    <property type="term" value="P:methylation"/>
    <property type="evidence" value="ECO:0007669"/>
    <property type="project" value="UniProtKB-KW"/>
</dbReference>
<dbReference type="CDD" id="cd02440">
    <property type="entry name" value="AdoMet_MTases"/>
    <property type="match status" value="1"/>
</dbReference>
<dbReference type="GO" id="GO:0008168">
    <property type="term" value="F:methyltransferase activity"/>
    <property type="evidence" value="ECO:0007669"/>
    <property type="project" value="UniProtKB-KW"/>
</dbReference>
<dbReference type="RefSeq" id="WP_268264693.1">
    <property type="nucleotide sequence ID" value="NZ_JALQCW010000011.1"/>
</dbReference>
<comment type="caution">
    <text evidence="2">The sequence shown here is derived from an EMBL/GenBank/DDBJ whole genome shotgun (WGS) entry which is preliminary data.</text>
</comment>
<gene>
    <name evidence="2" type="ORF">M1B34_06360</name>
</gene>
<keyword evidence="2" id="KW-0489">Methyltransferase</keyword>